<evidence type="ECO:0000313" key="1">
    <source>
        <dbReference type="EnsemblPlants" id="OB08G26250.1"/>
    </source>
</evidence>
<dbReference type="EnsemblPlants" id="OB08G26250.1">
    <property type="protein sequence ID" value="OB08G26250.1"/>
    <property type="gene ID" value="OB08G26250"/>
</dbReference>
<protein>
    <submittedName>
        <fullName evidence="1">Uncharacterized protein</fullName>
    </submittedName>
</protein>
<organism evidence="1">
    <name type="scientific">Oryza brachyantha</name>
    <name type="common">malo sina</name>
    <dbReference type="NCBI Taxonomy" id="4533"/>
    <lineage>
        <taxon>Eukaryota</taxon>
        <taxon>Viridiplantae</taxon>
        <taxon>Streptophyta</taxon>
        <taxon>Embryophyta</taxon>
        <taxon>Tracheophyta</taxon>
        <taxon>Spermatophyta</taxon>
        <taxon>Magnoliopsida</taxon>
        <taxon>Liliopsida</taxon>
        <taxon>Poales</taxon>
        <taxon>Poaceae</taxon>
        <taxon>BOP clade</taxon>
        <taxon>Oryzoideae</taxon>
        <taxon>Oryzeae</taxon>
        <taxon>Oryzinae</taxon>
        <taxon>Oryza</taxon>
    </lineage>
</organism>
<dbReference type="Proteomes" id="UP000006038">
    <property type="component" value="Chromosome 8"/>
</dbReference>
<evidence type="ECO:0000313" key="2">
    <source>
        <dbReference type="Proteomes" id="UP000006038"/>
    </source>
</evidence>
<dbReference type="HOGENOM" id="CLU_2609894_0_0_1"/>
<dbReference type="Gramene" id="OB08G26250.1">
    <property type="protein sequence ID" value="OB08G26250.1"/>
    <property type="gene ID" value="OB08G26250"/>
</dbReference>
<reference evidence="1" key="2">
    <citation type="submission" date="2013-04" db="UniProtKB">
        <authorList>
            <consortium name="EnsemblPlants"/>
        </authorList>
    </citation>
    <scope>IDENTIFICATION</scope>
</reference>
<sequence>MHFSQETIPFQSLNFPCKNSPMLHIECDGSRSIAQRLSVHVSNISIRHQVEPDVILAFYFRISHELTSYLPLTSSSSEL</sequence>
<keyword evidence="2" id="KW-1185">Reference proteome</keyword>
<dbReference type="AlphaFoldDB" id="J3MU44"/>
<accession>J3MU44</accession>
<proteinExistence type="predicted"/>
<reference evidence="1" key="1">
    <citation type="journal article" date="2013" name="Nat. Commun.">
        <title>Whole-genome sequencing of Oryza brachyantha reveals mechanisms underlying Oryza genome evolution.</title>
        <authorList>
            <person name="Chen J."/>
            <person name="Huang Q."/>
            <person name="Gao D."/>
            <person name="Wang J."/>
            <person name="Lang Y."/>
            <person name="Liu T."/>
            <person name="Li B."/>
            <person name="Bai Z."/>
            <person name="Luis Goicoechea J."/>
            <person name="Liang C."/>
            <person name="Chen C."/>
            <person name="Zhang W."/>
            <person name="Sun S."/>
            <person name="Liao Y."/>
            <person name="Zhang X."/>
            <person name="Yang L."/>
            <person name="Song C."/>
            <person name="Wang M."/>
            <person name="Shi J."/>
            <person name="Liu G."/>
            <person name="Liu J."/>
            <person name="Zhou H."/>
            <person name="Zhou W."/>
            <person name="Yu Q."/>
            <person name="An N."/>
            <person name="Chen Y."/>
            <person name="Cai Q."/>
            <person name="Wang B."/>
            <person name="Liu B."/>
            <person name="Min J."/>
            <person name="Huang Y."/>
            <person name="Wu H."/>
            <person name="Li Z."/>
            <person name="Zhang Y."/>
            <person name="Yin Y."/>
            <person name="Song W."/>
            <person name="Jiang J."/>
            <person name="Jackson S.A."/>
            <person name="Wing R.A."/>
            <person name="Wang J."/>
            <person name="Chen M."/>
        </authorList>
    </citation>
    <scope>NUCLEOTIDE SEQUENCE [LARGE SCALE GENOMIC DNA]</scope>
    <source>
        <strain evidence="1">cv. IRGC 101232</strain>
    </source>
</reference>
<name>J3MU44_ORYBR</name>